<name>A0A1A8G9T5_9TELE</name>
<gene>
    <name evidence="2" type="primary">Nfu_g_1_006015</name>
</gene>
<dbReference type="EMBL" id="HAEB01021274">
    <property type="protein sequence ID" value="SBQ67801.1"/>
    <property type="molecule type" value="Transcribed_RNA"/>
</dbReference>
<evidence type="ECO:0000256" key="1">
    <source>
        <dbReference type="SAM" id="SignalP"/>
    </source>
</evidence>
<reference evidence="2" key="1">
    <citation type="submission" date="2016-05" db="EMBL/GenBank/DDBJ databases">
        <authorList>
            <person name="Lavstsen T."/>
            <person name="Jespersen J.S."/>
        </authorList>
    </citation>
    <scope>NUCLEOTIDE SEQUENCE</scope>
    <source>
        <tissue evidence="2">Brain</tissue>
    </source>
</reference>
<feature type="non-terminal residue" evidence="2">
    <location>
        <position position="212"/>
    </location>
</feature>
<accession>A0A1A8G9T5</accession>
<dbReference type="AlphaFoldDB" id="A0A1A8G9T5"/>
<feature type="signal peptide" evidence="1">
    <location>
        <begin position="1"/>
        <end position="33"/>
    </location>
</feature>
<evidence type="ECO:0000313" key="2">
    <source>
        <dbReference type="EMBL" id="SBQ67801.1"/>
    </source>
</evidence>
<organism evidence="2">
    <name type="scientific">Nothobranchius korthausae</name>
    <dbReference type="NCBI Taxonomy" id="1143690"/>
    <lineage>
        <taxon>Eukaryota</taxon>
        <taxon>Metazoa</taxon>
        <taxon>Chordata</taxon>
        <taxon>Craniata</taxon>
        <taxon>Vertebrata</taxon>
        <taxon>Euteleostomi</taxon>
        <taxon>Actinopterygii</taxon>
        <taxon>Neopterygii</taxon>
        <taxon>Teleostei</taxon>
        <taxon>Neoteleostei</taxon>
        <taxon>Acanthomorphata</taxon>
        <taxon>Ovalentaria</taxon>
        <taxon>Atherinomorphae</taxon>
        <taxon>Cyprinodontiformes</taxon>
        <taxon>Nothobranchiidae</taxon>
        <taxon>Nothobranchius</taxon>
    </lineage>
</organism>
<sequence>PQQPSLSWSPAAVSVGSISFCLLSAVSSGCSHSQQPICSQLSAVSANCCVAAAGGGGGVLSATSAVDVRLAADLRMHPSDVLVTSSSRAGLVSRSPQASSTSLQAAQLGLWNGSAAHQTFGLGSDSDRSFRAFLVSPFGLSRSQKSWVGLQVLHPLMSNRFTNFHYSHTMMSFFQISCSELEKDTIFCVLVLFITSSPLVSPKWRFAVEALL</sequence>
<proteinExistence type="predicted"/>
<protein>
    <submittedName>
        <fullName evidence="2">Uncharacterized protein</fullName>
    </submittedName>
</protein>
<reference evidence="2" key="2">
    <citation type="submission" date="2016-06" db="EMBL/GenBank/DDBJ databases">
        <title>The genome of a short-lived fish provides insights into sex chromosome evolution and the genetic control of aging.</title>
        <authorList>
            <person name="Reichwald K."/>
            <person name="Felder M."/>
            <person name="Petzold A."/>
            <person name="Koch P."/>
            <person name="Groth M."/>
            <person name="Platzer M."/>
        </authorList>
    </citation>
    <scope>NUCLEOTIDE SEQUENCE</scope>
    <source>
        <tissue evidence="2">Brain</tissue>
    </source>
</reference>
<feature type="chain" id="PRO_5008370557" evidence="1">
    <location>
        <begin position="34"/>
        <end position="212"/>
    </location>
</feature>
<feature type="non-terminal residue" evidence="2">
    <location>
        <position position="1"/>
    </location>
</feature>
<keyword evidence="1" id="KW-0732">Signal</keyword>